<dbReference type="Pfam" id="PF13193">
    <property type="entry name" value="AMP-binding_C"/>
    <property type="match status" value="1"/>
</dbReference>
<evidence type="ECO:0000256" key="4">
    <source>
        <dbReference type="ARBA" id="ARBA00012532"/>
    </source>
</evidence>
<comment type="catalytic activity">
    <reaction evidence="13">
        <text>firefly D-luciferin + ATP + O2 = firefly oxyluciferin + hnu + AMP + CO2 + diphosphate</text>
        <dbReference type="Rhea" id="RHEA:10732"/>
        <dbReference type="ChEBI" id="CHEBI:15379"/>
        <dbReference type="ChEBI" id="CHEBI:16526"/>
        <dbReference type="ChEBI" id="CHEBI:16792"/>
        <dbReference type="ChEBI" id="CHEBI:30212"/>
        <dbReference type="ChEBI" id="CHEBI:30616"/>
        <dbReference type="ChEBI" id="CHEBI:33019"/>
        <dbReference type="ChEBI" id="CHEBI:58038"/>
        <dbReference type="ChEBI" id="CHEBI:456215"/>
        <dbReference type="EC" id="1.13.12.7"/>
    </reaction>
</comment>
<evidence type="ECO:0000259" key="15">
    <source>
        <dbReference type="Pfam" id="PF13193"/>
    </source>
</evidence>
<dbReference type="Pfam" id="PF00501">
    <property type="entry name" value="AMP-binding"/>
    <property type="match status" value="1"/>
</dbReference>
<dbReference type="AlphaFoldDB" id="A0A9N9WNJ7"/>
<protein>
    <recommendedName>
        <fullName evidence="5">Luciferin 4-monooxygenase</fullName>
        <ecNumber evidence="4">1.13.12.7</ecNumber>
    </recommendedName>
</protein>
<dbReference type="SUPFAM" id="SSF56801">
    <property type="entry name" value="Acetyl-CoA synthetase-like"/>
    <property type="match status" value="1"/>
</dbReference>
<dbReference type="Gene3D" id="3.30.300.30">
    <property type="match status" value="1"/>
</dbReference>
<accession>A0A9N9WNJ7</accession>
<dbReference type="GO" id="GO:0004497">
    <property type="term" value="F:monooxygenase activity"/>
    <property type="evidence" value="ECO:0007669"/>
    <property type="project" value="UniProtKB-KW"/>
</dbReference>
<keyword evidence="11" id="KW-0455">Luminescence</keyword>
<reference evidence="16" key="1">
    <citation type="submission" date="2022-01" db="EMBL/GenBank/DDBJ databases">
        <authorList>
            <person name="King R."/>
        </authorList>
    </citation>
    <scope>NUCLEOTIDE SEQUENCE</scope>
</reference>
<dbReference type="GO" id="GO:0008218">
    <property type="term" value="P:bioluminescence"/>
    <property type="evidence" value="ECO:0007669"/>
    <property type="project" value="UniProtKB-KW"/>
</dbReference>
<dbReference type="InterPro" id="IPR020845">
    <property type="entry name" value="AMP-binding_CS"/>
</dbReference>
<dbReference type="InterPro" id="IPR045851">
    <property type="entry name" value="AMP-bd_C_sf"/>
</dbReference>
<dbReference type="GO" id="GO:0005524">
    <property type="term" value="F:ATP binding"/>
    <property type="evidence" value="ECO:0007669"/>
    <property type="project" value="UniProtKB-KW"/>
</dbReference>
<evidence type="ECO:0000313" key="17">
    <source>
        <dbReference type="Proteomes" id="UP001153620"/>
    </source>
</evidence>
<feature type="domain" description="AMP-binding enzyme C-terminal" evidence="15">
    <location>
        <begin position="452"/>
        <end position="528"/>
    </location>
</feature>
<dbReference type="EC" id="1.13.12.7" evidence="4"/>
<organism evidence="16 17">
    <name type="scientific">Chironomus riparius</name>
    <dbReference type="NCBI Taxonomy" id="315576"/>
    <lineage>
        <taxon>Eukaryota</taxon>
        <taxon>Metazoa</taxon>
        <taxon>Ecdysozoa</taxon>
        <taxon>Arthropoda</taxon>
        <taxon>Hexapoda</taxon>
        <taxon>Insecta</taxon>
        <taxon>Pterygota</taxon>
        <taxon>Neoptera</taxon>
        <taxon>Endopterygota</taxon>
        <taxon>Diptera</taxon>
        <taxon>Nematocera</taxon>
        <taxon>Chironomoidea</taxon>
        <taxon>Chironomidae</taxon>
        <taxon>Chironominae</taxon>
        <taxon>Chironomus</taxon>
    </lineage>
</organism>
<evidence type="ECO:0000256" key="1">
    <source>
        <dbReference type="ARBA" id="ARBA00001946"/>
    </source>
</evidence>
<comment type="cofactor">
    <cofactor evidence="1">
        <name>Mg(2+)</name>
        <dbReference type="ChEBI" id="CHEBI:18420"/>
    </cofactor>
</comment>
<evidence type="ECO:0000259" key="14">
    <source>
        <dbReference type="Pfam" id="PF00501"/>
    </source>
</evidence>
<dbReference type="GO" id="GO:0005777">
    <property type="term" value="C:peroxisome"/>
    <property type="evidence" value="ECO:0007669"/>
    <property type="project" value="UniProtKB-SubCell"/>
</dbReference>
<sequence length="549" mass="61455">MEDQNIIYGGDLENSEAFTFASLGEMIIENLKRNGEKRNFIEGTTGRTFSNNEIVESSVKISKALYNIGIKENDAVAIISENCTDFISIVFGTWFLNAVSTPINVTYTERELKHALQLSKPKVIFASSAALKNVISACKELSFVKYLIHLDEQNLKENLNNFRGFINTHSKNSFDVYQHVKCKVNTKDKTSVIFLSSGTTGLPKGVEITQRNIMEVMQGYSESINEYKKVTERLASLAIAPWFHVLGLVNVVITILTGQSTVVFLPKFIPELYLKSIEKFEITILIVAPPIVVFLAKTPLFHKYDLSSLKAIYCGAAPLSSHTEEELKKRFKTKIFIMQGYGMSETTYSIIGSPQELKPGSIGHVLKGNYAKVINEKGNSLGPNQRGELCFKGLRIMKGYLNNPKATAETIDKDGWLHTGDIAYYDEDKQFYIVDRLKELIKYKAFQVAPAELEGLLLSNPKIKDAGVIGIHDELAGELPFAFVVKQPGADLIEQEVNDFVAENASNAKWLRGGVKFVDEIPKNPSGKILRRELRELFRNTRSKLSLPN</sequence>
<name>A0A9N9WNJ7_9DIPT</name>
<reference evidence="16" key="2">
    <citation type="submission" date="2022-10" db="EMBL/GenBank/DDBJ databases">
        <authorList>
            <consortium name="ENA_rothamsted_submissions"/>
            <consortium name="culmorum"/>
            <person name="King R."/>
        </authorList>
    </citation>
    <scope>NUCLEOTIDE SEQUENCE</scope>
</reference>
<gene>
    <name evidence="16" type="ORF">CHIRRI_LOCUS1855</name>
</gene>
<keyword evidence="10" id="KW-0576">Peroxisome</keyword>
<evidence type="ECO:0000256" key="3">
    <source>
        <dbReference type="ARBA" id="ARBA00006432"/>
    </source>
</evidence>
<keyword evidence="17" id="KW-1185">Reference proteome</keyword>
<evidence type="ECO:0000256" key="9">
    <source>
        <dbReference type="ARBA" id="ARBA00023033"/>
    </source>
</evidence>
<evidence type="ECO:0000256" key="8">
    <source>
        <dbReference type="ARBA" id="ARBA00023002"/>
    </source>
</evidence>
<comment type="similarity">
    <text evidence="3">Belongs to the ATP-dependent AMP-binding enzyme family.</text>
</comment>
<evidence type="ECO:0000313" key="16">
    <source>
        <dbReference type="EMBL" id="CAG9798879.1"/>
    </source>
</evidence>
<feature type="domain" description="AMP-dependent synthetase/ligase" evidence="14">
    <location>
        <begin position="30"/>
        <end position="401"/>
    </location>
</feature>
<evidence type="ECO:0000256" key="2">
    <source>
        <dbReference type="ARBA" id="ARBA00004275"/>
    </source>
</evidence>
<dbReference type="FunFam" id="3.30.300.30:FF:000007">
    <property type="entry name" value="4-coumarate--CoA ligase 2"/>
    <property type="match status" value="1"/>
</dbReference>
<dbReference type="Gene3D" id="2.30.38.10">
    <property type="entry name" value="Luciferase, Domain 3"/>
    <property type="match status" value="1"/>
</dbReference>
<keyword evidence="7" id="KW-0460">Magnesium</keyword>
<evidence type="ECO:0000256" key="5">
    <source>
        <dbReference type="ARBA" id="ARBA00019043"/>
    </source>
</evidence>
<dbReference type="GO" id="GO:0016405">
    <property type="term" value="F:CoA-ligase activity"/>
    <property type="evidence" value="ECO:0007669"/>
    <property type="project" value="TreeGrafter"/>
</dbReference>
<evidence type="ECO:0000256" key="10">
    <source>
        <dbReference type="ARBA" id="ARBA00023140"/>
    </source>
</evidence>
<keyword evidence="6" id="KW-0547">Nucleotide-binding</keyword>
<evidence type="ECO:0000256" key="13">
    <source>
        <dbReference type="ARBA" id="ARBA00048497"/>
    </source>
</evidence>
<dbReference type="OrthoDB" id="10253869at2759"/>
<keyword evidence="9" id="KW-0503">Monooxygenase</keyword>
<evidence type="ECO:0000256" key="7">
    <source>
        <dbReference type="ARBA" id="ARBA00022842"/>
    </source>
</evidence>
<dbReference type="Gene3D" id="3.40.50.980">
    <property type="match status" value="2"/>
</dbReference>
<keyword evidence="12" id="KW-0599">Photoprotein</keyword>
<dbReference type="InterPro" id="IPR025110">
    <property type="entry name" value="AMP-bd_C"/>
</dbReference>
<dbReference type="PROSITE" id="PS00455">
    <property type="entry name" value="AMP_BINDING"/>
    <property type="match status" value="1"/>
</dbReference>
<dbReference type="EMBL" id="OU895877">
    <property type="protein sequence ID" value="CAG9798879.1"/>
    <property type="molecule type" value="Genomic_DNA"/>
</dbReference>
<evidence type="ECO:0000256" key="12">
    <source>
        <dbReference type="ARBA" id="ARBA00023262"/>
    </source>
</evidence>
<dbReference type="Proteomes" id="UP001153620">
    <property type="component" value="Chromosome 1"/>
</dbReference>
<keyword evidence="6" id="KW-0067">ATP-binding</keyword>
<evidence type="ECO:0000256" key="6">
    <source>
        <dbReference type="ARBA" id="ARBA00022840"/>
    </source>
</evidence>
<keyword evidence="8" id="KW-0560">Oxidoreductase</keyword>
<dbReference type="InterPro" id="IPR000873">
    <property type="entry name" value="AMP-dep_synth/lig_dom"/>
</dbReference>
<comment type="subcellular location">
    <subcellularLocation>
        <location evidence="2">Peroxisome</location>
    </subcellularLocation>
</comment>
<dbReference type="PANTHER" id="PTHR24096">
    <property type="entry name" value="LONG-CHAIN-FATTY-ACID--COA LIGASE"/>
    <property type="match status" value="1"/>
</dbReference>
<evidence type="ECO:0000256" key="11">
    <source>
        <dbReference type="ARBA" id="ARBA00023223"/>
    </source>
</evidence>
<proteinExistence type="inferred from homology"/>
<dbReference type="PANTHER" id="PTHR24096:SF423">
    <property type="entry name" value="GM05240P"/>
    <property type="match status" value="1"/>
</dbReference>